<keyword evidence="1" id="KW-0489">Methyltransferase</keyword>
<dbReference type="Proteomes" id="UP000078046">
    <property type="component" value="Unassembled WGS sequence"/>
</dbReference>
<accession>A0A177ATF2</accession>
<dbReference type="PANTHER" id="PTHR13393:SF0">
    <property type="entry name" value="RNA N6-ADENOSINE-METHYLTRANSFERASE METTL16"/>
    <property type="match status" value="1"/>
</dbReference>
<evidence type="ECO:0000313" key="3">
    <source>
        <dbReference type="EMBL" id="OAF65279.1"/>
    </source>
</evidence>
<dbReference type="Pfam" id="PF05971">
    <property type="entry name" value="Methyltransf_10"/>
    <property type="match status" value="1"/>
</dbReference>
<proteinExistence type="predicted"/>
<dbReference type="Gene3D" id="3.40.50.150">
    <property type="entry name" value="Vaccinia Virus protein VP39"/>
    <property type="match status" value="1"/>
</dbReference>
<dbReference type="EMBL" id="LWCA01001365">
    <property type="protein sequence ID" value="OAF65279.1"/>
    <property type="molecule type" value="Genomic_DNA"/>
</dbReference>
<evidence type="ECO:0008006" key="5">
    <source>
        <dbReference type="Google" id="ProtNLM"/>
    </source>
</evidence>
<dbReference type="PANTHER" id="PTHR13393">
    <property type="entry name" value="SAM-DEPENDENT METHYLTRANSFERASE"/>
    <property type="match status" value="1"/>
</dbReference>
<dbReference type="GO" id="GO:0008168">
    <property type="term" value="F:methyltransferase activity"/>
    <property type="evidence" value="ECO:0007669"/>
    <property type="project" value="UniProtKB-KW"/>
</dbReference>
<gene>
    <name evidence="3" type="ORF">A3Q56_07015</name>
</gene>
<dbReference type="InterPro" id="IPR029063">
    <property type="entry name" value="SAM-dependent_MTases_sf"/>
</dbReference>
<evidence type="ECO:0000256" key="2">
    <source>
        <dbReference type="ARBA" id="ARBA00022679"/>
    </source>
</evidence>
<dbReference type="SUPFAM" id="SSF53335">
    <property type="entry name" value="S-adenosyl-L-methionine-dependent methyltransferases"/>
    <property type="match status" value="1"/>
</dbReference>
<comment type="caution">
    <text evidence="3">The sequence shown here is derived from an EMBL/GenBank/DDBJ whole genome shotgun (WGS) entry which is preliminary data.</text>
</comment>
<dbReference type="InterPro" id="IPR010286">
    <property type="entry name" value="METTL16/RlmF"/>
</dbReference>
<name>A0A177ATF2_9BILA</name>
<protein>
    <recommendedName>
        <fullName evidence="5">U6 small nuclear RNA (adenine-(43)-N(6))-methyltransferase</fullName>
    </recommendedName>
</protein>
<dbReference type="GO" id="GO:0070475">
    <property type="term" value="P:rRNA base methylation"/>
    <property type="evidence" value="ECO:0007669"/>
    <property type="project" value="TreeGrafter"/>
</dbReference>
<organism evidence="3 4">
    <name type="scientific">Intoshia linei</name>
    <dbReference type="NCBI Taxonomy" id="1819745"/>
    <lineage>
        <taxon>Eukaryota</taxon>
        <taxon>Metazoa</taxon>
        <taxon>Spiralia</taxon>
        <taxon>Lophotrochozoa</taxon>
        <taxon>Mesozoa</taxon>
        <taxon>Orthonectida</taxon>
        <taxon>Rhopaluridae</taxon>
        <taxon>Intoshia</taxon>
    </lineage>
</organism>
<keyword evidence="2" id="KW-0808">Transferase</keyword>
<dbReference type="GO" id="GO:0005634">
    <property type="term" value="C:nucleus"/>
    <property type="evidence" value="ECO:0007669"/>
    <property type="project" value="TreeGrafter"/>
</dbReference>
<dbReference type="OrthoDB" id="514248at2759"/>
<reference evidence="3 4" key="1">
    <citation type="submission" date="2016-04" db="EMBL/GenBank/DDBJ databases">
        <title>The genome of Intoshia linei affirms orthonectids as highly simplified spiralians.</title>
        <authorList>
            <person name="Mikhailov K.V."/>
            <person name="Slusarev G.S."/>
            <person name="Nikitin M.A."/>
            <person name="Logacheva M.D."/>
            <person name="Penin A."/>
            <person name="Aleoshin V."/>
            <person name="Panchin Y.V."/>
        </authorList>
    </citation>
    <scope>NUCLEOTIDE SEQUENCE [LARGE SCALE GENOMIC DNA]</scope>
    <source>
        <strain evidence="3">Intl2013</strain>
        <tissue evidence="3">Whole animal</tissue>
    </source>
</reference>
<keyword evidence="4" id="KW-1185">Reference proteome</keyword>
<evidence type="ECO:0000256" key="1">
    <source>
        <dbReference type="ARBA" id="ARBA00022603"/>
    </source>
</evidence>
<dbReference type="CDD" id="cd02440">
    <property type="entry name" value="AdoMet_MTases"/>
    <property type="match status" value="1"/>
</dbReference>
<evidence type="ECO:0000313" key="4">
    <source>
        <dbReference type="Proteomes" id="UP000078046"/>
    </source>
</evidence>
<dbReference type="AlphaFoldDB" id="A0A177ATF2"/>
<sequence>MNEKKLYFNFLPKLNFEYLSSKYNYLEKTIKNENCDYNLKKLKNENFSYDKKCQNYNFKNKMFQSALSKSIMEDWFGLKLELNLNKLIPAIPSRVNYILWIKNLLTSNIDEMNGSIKAIDIGCGFSCIYSLIGAKLFGWNFVATDVDDVCISGSNTNIKKNNLNHLISVLKVNRENGLLSVIKKFGNFDVCLCNPPFYDDNFTLMENLNDKKYVSTSKKDLMIDGGEFTLFTCLIGFKTNLHKIISYLKQSQTKCLYRRKIENYIHFDEPVIDIYQFIQKLSRFLEISFQEEYRCKNMVKFFLKCKKCLWRLDNRKNKKNFIKSNSNNSNIPKFENVNSINKNYNTIKYVNLKYYLEYLSQSSANLNLDDCQMCKMIVFCKIDHKYSKTRLTISLVEASDTTLYPELIHYIKRFI</sequence>